<dbReference type="AlphaFoldDB" id="A0A815JM15"/>
<dbReference type="Gene3D" id="3.40.50.300">
    <property type="entry name" value="P-loop containing nucleotide triphosphate hydrolases"/>
    <property type="match status" value="1"/>
</dbReference>
<comment type="caution">
    <text evidence="2">The sequence shown here is derived from an EMBL/GenBank/DDBJ whole genome shotgun (WGS) entry which is preliminary data.</text>
</comment>
<dbReference type="PANTHER" id="PTHR46844:SF1">
    <property type="entry name" value="SLR5058 PROTEIN"/>
    <property type="match status" value="1"/>
</dbReference>
<proteinExistence type="predicted"/>
<dbReference type="EMBL" id="CAJNOQ010016588">
    <property type="protein sequence ID" value="CAF1383897.1"/>
    <property type="molecule type" value="Genomic_DNA"/>
</dbReference>
<name>A0A815JM15_9BILA</name>
<dbReference type="Proteomes" id="UP000681722">
    <property type="component" value="Unassembled WGS sequence"/>
</dbReference>
<protein>
    <recommendedName>
        <fullName evidence="1">NACHT domain-containing protein</fullName>
    </recommendedName>
</protein>
<organism evidence="2 4">
    <name type="scientific">Didymodactylos carnosus</name>
    <dbReference type="NCBI Taxonomy" id="1234261"/>
    <lineage>
        <taxon>Eukaryota</taxon>
        <taxon>Metazoa</taxon>
        <taxon>Spiralia</taxon>
        <taxon>Gnathifera</taxon>
        <taxon>Rotifera</taxon>
        <taxon>Eurotatoria</taxon>
        <taxon>Bdelloidea</taxon>
        <taxon>Philodinida</taxon>
        <taxon>Philodinidae</taxon>
        <taxon>Didymodactylos</taxon>
    </lineage>
</organism>
<reference evidence="2" key="1">
    <citation type="submission" date="2021-02" db="EMBL/GenBank/DDBJ databases">
        <authorList>
            <person name="Nowell W R."/>
        </authorList>
    </citation>
    <scope>NUCLEOTIDE SEQUENCE</scope>
</reference>
<sequence>MNDFELLFDPIREHYRTTFSRIERLVNRRKNYSIDDAYINLSIVESKELSSKEEKFHSDANYTTFEEIYGTKRPIKIQQLFNDNRKRLLVLGRAGIGKTTFCQYIAYQWASGKLFQQFKCILWIRFRFLNDTRYPKKLNNEDASALKCCNIERENKNAAE</sequence>
<dbReference type="OrthoDB" id="120976at2759"/>
<dbReference type="InterPro" id="IPR007111">
    <property type="entry name" value="NACHT_NTPase"/>
</dbReference>
<dbReference type="Pfam" id="PF05729">
    <property type="entry name" value="NACHT"/>
    <property type="match status" value="1"/>
</dbReference>
<dbReference type="Proteomes" id="UP000663829">
    <property type="component" value="Unassembled WGS sequence"/>
</dbReference>
<feature type="domain" description="NACHT" evidence="1">
    <location>
        <begin position="88"/>
        <end position="133"/>
    </location>
</feature>
<dbReference type="SUPFAM" id="SSF52540">
    <property type="entry name" value="P-loop containing nucleoside triphosphate hydrolases"/>
    <property type="match status" value="1"/>
</dbReference>
<dbReference type="PANTHER" id="PTHR46844">
    <property type="entry name" value="SLR5058 PROTEIN"/>
    <property type="match status" value="1"/>
</dbReference>
<dbReference type="InterPro" id="IPR027417">
    <property type="entry name" value="P-loop_NTPase"/>
</dbReference>
<evidence type="ECO:0000313" key="2">
    <source>
        <dbReference type="EMBL" id="CAF1383897.1"/>
    </source>
</evidence>
<dbReference type="EMBL" id="CAJOBC010081990">
    <property type="protein sequence ID" value="CAF4278936.1"/>
    <property type="molecule type" value="Genomic_DNA"/>
</dbReference>
<accession>A0A815JM15</accession>
<evidence type="ECO:0000313" key="3">
    <source>
        <dbReference type="EMBL" id="CAF4278936.1"/>
    </source>
</evidence>
<evidence type="ECO:0000313" key="4">
    <source>
        <dbReference type="Proteomes" id="UP000663829"/>
    </source>
</evidence>
<evidence type="ECO:0000259" key="1">
    <source>
        <dbReference type="Pfam" id="PF05729"/>
    </source>
</evidence>
<gene>
    <name evidence="2" type="ORF">GPM918_LOCUS32462</name>
    <name evidence="3" type="ORF">SRO942_LOCUS33131</name>
</gene>
<keyword evidence="4" id="KW-1185">Reference proteome</keyword>